<feature type="domain" description="LOB" evidence="3">
    <location>
        <begin position="14"/>
        <end position="115"/>
    </location>
</feature>
<dbReference type="Proteomes" id="UP001180020">
    <property type="component" value="Unassembled WGS sequence"/>
</dbReference>
<name>A0AAV9DD08_ACOCL</name>
<accession>A0AAV9DD08</accession>
<proteinExistence type="inferred from homology"/>
<sequence length="193" mass="21735">MNPERPSKNTNNNQSCAACKFQRRKCTADCPLAPYFSAENQQDFNHVHRLFGVGNVLKITKNLDPIQRDDAMRSIVYESTVHAMDPVFGCRGITAHLQSQIARGVAQINYARQQLVQLRMAAHQQQQRQQQQQYVTMGNDQPMMPQQQPLEGVPMGYDGSLQRGRSSAAMGRPHSAQEDQNHGVLETEPQNGF</sequence>
<feature type="compositionally biased region" description="Polar residues" evidence="2">
    <location>
        <begin position="139"/>
        <end position="149"/>
    </location>
</feature>
<dbReference type="AlphaFoldDB" id="A0AAV9DD08"/>
<evidence type="ECO:0000256" key="1">
    <source>
        <dbReference type="ARBA" id="ARBA00005474"/>
    </source>
</evidence>
<gene>
    <name evidence="4" type="primary">LBD27</name>
    <name evidence="4" type="ORF">QJS10_CPB14g01410</name>
</gene>
<dbReference type="PANTHER" id="PTHR31301:SF186">
    <property type="entry name" value="OS09G0364100 PROTEIN"/>
    <property type="match status" value="1"/>
</dbReference>
<dbReference type="PROSITE" id="PS50891">
    <property type="entry name" value="LOB"/>
    <property type="match status" value="1"/>
</dbReference>
<dbReference type="PANTHER" id="PTHR31301">
    <property type="entry name" value="LOB DOMAIN-CONTAINING PROTEIN 4-RELATED"/>
    <property type="match status" value="1"/>
</dbReference>
<evidence type="ECO:0000313" key="5">
    <source>
        <dbReference type="Proteomes" id="UP001180020"/>
    </source>
</evidence>
<reference evidence="4" key="1">
    <citation type="journal article" date="2023" name="Nat. Commun.">
        <title>Diploid and tetraploid genomes of Acorus and the evolution of monocots.</title>
        <authorList>
            <person name="Ma L."/>
            <person name="Liu K.W."/>
            <person name="Li Z."/>
            <person name="Hsiao Y.Y."/>
            <person name="Qi Y."/>
            <person name="Fu T."/>
            <person name="Tang G.D."/>
            <person name="Zhang D."/>
            <person name="Sun W.H."/>
            <person name="Liu D.K."/>
            <person name="Li Y."/>
            <person name="Chen G.Z."/>
            <person name="Liu X.D."/>
            <person name="Liao X.Y."/>
            <person name="Jiang Y.T."/>
            <person name="Yu X."/>
            <person name="Hao Y."/>
            <person name="Huang J."/>
            <person name="Zhao X.W."/>
            <person name="Ke S."/>
            <person name="Chen Y.Y."/>
            <person name="Wu W.L."/>
            <person name="Hsu J.L."/>
            <person name="Lin Y.F."/>
            <person name="Huang M.D."/>
            <person name="Li C.Y."/>
            <person name="Huang L."/>
            <person name="Wang Z.W."/>
            <person name="Zhao X."/>
            <person name="Zhong W.Y."/>
            <person name="Peng D.H."/>
            <person name="Ahmad S."/>
            <person name="Lan S."/>
            <person name="Zhang J.S."/>
            <person name="Tsai W.C."/>
            <person name="Van de Peer Y."/>
            <person name="Liu Z.J."/>
        </authorList>
    </citation>
    <scope>NUCLEOTIDE SEQUENCE</scope>
    <source>
        <strain evidence="4">CP</strain>
    </source>
</reference>
<feature type="region of interest" description="Disordered" evidence="2">
    <location>
        <begin position="139"/>
        <end position="193"/>
    </location>
</feature>
<dbReference type="Pfam" id="PF03195">
    <property type="entry name" value="LOB"/>
    <property type="match status" value="1"/>
</dbReference>
<keyword evidence="5" id="KW-1185">Reference proteome</keyword>
<dbReference type="EMBL" id="JAUJYO010000014">
    <property type="protein sequence ID" value="KAK1297923.1"/>
    <property type="molecule type" value="Genomic_DNA"/>
</dbReference>
<evidence type="ECO:0000259" key="3">
    <source>
        <dbReference type="PROSITE" id="PS50891"/>
    </source>
</evidence>
<reference evidence="4" key="2">
    <citation type="submission" date="2023-06" db="EMBL/GenBank/DDBJ databases">
        <authorList>
            <person name="Ma L."/>
            <person name="Liu K.-W."/>
            <person name="Li Z."/>
            <person name="Hsiao Y.-Y."/>
            <person name="Qi Y."/>
            <person name="Fu T."/>
            <person name="Tang G."/>
            <person name="Zhang D."/>
            <person name="Sun W.-H."/>
            <person name="Liu D.-K."/>
            <person name="Li Y."/>
            <person name="Chen G.-Z."/>
            <person name="Liu X.-D."/>
            <person name="Liao X.-Y."/>
            <person name="Jiang Y.-T."/>
            <person name="Yu X."/>
            <person name="Hao Y."/>
            <person name="Huang J."/>
            <person name="Zhao X.-W."/>
            <person name="Ke S."/>
            <person name="Chen Y.-Y."/>
            <person name="Wu W.-L."/>
            <person name="Hsu J.-L."/>
            <person name="Lin Y.-F."/>
            <person name="Huang M.-D."/>
            <person name="Li C.-Y."/>
            <person name="Huang L."/>
            <person name="Wang Z.-W."/>
            <person name="Zhao X."/>
            <person name="Zhong W.-Y."/>
            <person name="Peng D.-H."/>
            <person name="Ahmad S."/>
            <person name="Lan S."/>
            <person name="Zhang J.-S."/>
            <person name="Tsai W.-C."/>
            <person name="Van De Peer Y."/>
            <person name="Liu Z.-J."/>
        </authorList>
    </citation>
    <scope>NUCLEOTIDE SEQUENCE</scope>
    <source>
        <strain evidence="4">CP</strain>
        <tissue evidence="4">Leaves</tissue>
    </source>
</reference>
<protein>
    <submittedName>
        <fullName evidence="4">LOB domain-containing protein 27</fullName>
    </submittedName>
</protein>
<dbReference type="InterPro" id="IPR004883">
    <property type="entry name" value="LOB"/>
</dbReference>
<evidence type="ECO:0000256" key="2">
    <source>
        <dbReference type="SAM" id="MobiDB-lite"/>
    </source>
</evidence>
<comment type="similarity">
    <text evidence="1">Belongs to the LOB domain-containing protein family.</text>
</comment>
<comment type="caution">
    <text evidence="4">The sequence shown here is derived from an EMBL/GenBank/DDBJ whole genome shotgun (WGS) entry which is preliminary data.</text>
</comment>
<evidence type="ECO:0000313" key="4">
    <source>
        <dbReference type="EMBL" id="KAK1297923.1"/>
    </source>
</evidence>
<organism evidence="4 5">
    <name type="scientific">Acorus calamus</name>
    <name type="common">Sweet flag</name>
    <dbReference type="NCBI Taxonomy" id="4465"/>
    <lineage>
        <taxon>Eukaryota</taxon>
        <taxon>Viridiplantae</taxon>
        <taxon>Streptophyta</taxon>
        <taxon>Embryophyta</taxon>
        <taxon>Tracheophyta</taxon>
        <taxon>Spermatophyta</taxon>
        <taxon>Magnoliopsida</taxon>
        <taxon>Liliopsida</taxon>
        <taxon>Acoraceae</taxon>
        <taxon>Acorus</taxon>
    </lineage>
</organism>